<accession>A0A1E1JQ73</accession>
<dbReference type="InterPro" id="IPR010730">
    <property type="entry name" value="HET"/>
</dbReference>
<comment type="caution">
    <text evidence="2">The sequence shown here is derived from an EMBL/GenBank/DDBJ whole genome shotgun (WGS) entry which is preliminary data.</text>
</comment>
<proteinExistence type="predicted"/>
<dbReference type="Proteomes" id="UP000178129">
    <property type="component" value="Unassembled WGS sequence"/>
</dbReference>
<sequence>MSAQDPIILDHSLGMEEDTWYPDWIPGNGSYMAIHHAGKGYGWAQLRFLQLSNSMTRALQDNANPSSSLLQNVRLAKMWLATCWVNHPKCPQVRIPPMPTRLVDVGPSDGSRSPLVCTPSIRSRYLTLSHCWGPYQIATTTKSNFEERCKAIPMDNLSKTFQDAIHVTRQFGMRYIWIDSLCIIQDSSEDWARESAKMCAVYKNALFTIAASFASNGKGGLFTCESPLLHTPCLLPQYGFSSEGGNSFHIHLARDPEPEDVGFHKNNLKGPLYERAWVLQEEKLSHATLAFTETGMTWECSYNYLKYATKLGERYSRMPSLIRKEKEVFKAQYPQYDFTPKRTSIYQEWSEAVELYVLRKITFPGDRLPALSGLAEATKDVLSDRFSQEKYVGGIWLYDLPRQLVWTTSMKHFHSSKHMELYQKRIAESPSRKRRIRPPELYTAPTWSWASMYETPVSWGMMNWNEWGGDWIKLTLKNTHWNPSSSNPYGNLSSASLCVQGMLLSVFVSGKDDPYLYDIKPEHLAETANSGEPVQVVRIGRLVLDEDKSFEGLRDDQMGAAIIDLVPVVSIDRGQNLGGWKWYITCLAVVKTGLADEEFKRVGLGLVNDLDYFHNVDRREIILV</sequence>
<evidence type="ECO:0000259" key="1">
    <source>
        <dbReference type="Pfam" id="PF06985"/>
    </source>
</evidence>
<evidence type="ECO:0000313" key="3">
    <source>
        <dbReference type="Proteomes" id="UP000178129"/>
    </source>
</evidence>
<reference evidence="3" key="1">
    <citation type="submission" date="2016-03" db="EMBL/GenBank/DDBJ databases">
        <authorList>
            <person name="Ploux O."/>
        </authorList>
    </citation>
    <scope>NUCLEOTIDE SEQUENCE [LARGE SCALE GENOMIC DNA]</scope>
    <source>
        <strain evidence="3">UK7</strain>
    </source>
</reference>
<dbReference type="InParanoid" id="A0A1E1JQ73"/>
<feature type="domain" description="Heterokaryon incompatibility" evidence="1">
    <location>
        <begin position="125"/>
        <end position="281"/>
    </location>
</feature>
<protein>
    <recommendedName>
        <fullName evidence="1">Heterokaryon incompatibility domain-containing protein</fullName>
    </recommendedName>
</protein>
<keyword evidence="3" id="KW-1185">Reference proteome</keyword>
<dbReference type="PANTHER" id="PTHR33112">
    <property type="entry name" value="DOMAIN PROTEIN, PUTATIVE-RELATED"/>
    <property type="match status" value="1"/>
</dbReference>
<evidence type="ECO:0000313" key="2">
    <source>
        <dbReference type="EMBL" id="CZS87917.1"/>
    </source>
</evidence>
<dbReference type="Pfam" id="PF06985">
    <property type="entry name" value="HET"/>
    <property type="match status" value="1"/>
</dbReference>
<dbReference type="STRING" id="914237.A0A1E1JQ73"/>
<dbReference type="AlphaFoldDB" id="A0A1E1JQ73"/>
<dbReference type="PANTHER" id="PTHR33112:SF10">
    <property type="entry name" value="TOL"/>
    <property type="match status" value="1"/>
</dbReference>
<dbReference type="EMBL" id="FJUW01000001">
    <property type="protein sequence ID" value="CZS87917.1"/>
    <property type="molecule type" value="Genomic_DNA"/>
</dbReference>
<gene>
    <name evidence="2" type="ORF">RCO7_00902</name>
</gene>
<organism evidence="2 3">
    <name type="scientific">Rhynchosporium graminicola</name>
    <dbReference type="NCBI Taxonomy" id="2792576"/>
    <lineage>
        <taxon>Eukaryota</taxon>
        <taxon>Fungi</taxon>
        <taxon>Dikarya</taxon>
        <taxon>Ascomycota</taxon>
        <taxon>Pezizomycotina</taxon>
        <taxon>Leotiomycetes</taxon>
        <taxon>Helotiales</taxon>
        <taxon>Ploettnerulaceae</taxon>
        <taxon>Rhynchosporium</taxon>
    </lineage>
</organism>
<name>A0A1E1JQ73_9HELO</name>